<evidence type="ECO:0000256" key="10">
    <source>
        <dbReference type="SAM" id="SignalP"/>
    </source>
</evidence>
<dbReference type="Proteomes" id="UP001153069">
    <property type="component" value="Unassembled WGS sequence"/>
</dbReference>
<dbReference type="GO" id="GO:0015276">
    <property type="term" value="F:ligand-gated monoatomic ion channel activity"/>
    <property type="evidence" value="ECO:0007669"/>
    <property type="project" value="InterPro"/>
</dbReference>
<feature type="compositionally biased region" description="Low complexity" evidence="8">
    <location>
        <begin position="473"/>
        <end position="485"/>
    </location>
</feature>
<keyword evidence="5 9" id="KW-0472">Membrane</keyword>
<dbReference type="GO" id="GO:0005886">
    <property type="term" value="C:plasma membrane"/>
    <property type="evidence" value="ECO:0007669"/>
    <property type="project" value="UniProtKB-SubCell"/>
</dbReference>
<dbReference type="OrthoDB" id="5984008at2759"/>
<keyword evidence="4 9" id="KW-1133">Transmembrane helix</keyword>
<dbReference type="Gene3D" id="1.10.287.70">
    <property type="match status" value="1"/>
</dbReference>
<protein>
    <submittedName>
        <fullName evidence="12">Receptor subunit 1</fullName>
    </submittedName>
</protein>
<feature type="transmembrane region" description="Helical" evidence="9">
    <location>
        <begin position="200"/>
        <end position="219"/>
    </location>
</feature>
<evidence type="ECO:0000313" key="12">
    <source>
        <dbReference type="EMBL" id="CAB9526471.1"/>
    </source>
</evidence>
<name>A0A9N8EVS2_9STRA</name>
<feature type="compositionally biased region" description="Basic and acidic residues" evidence="8">
    <location>
        <begin position="565"/>
        <end position="578"/>
    </location>
</feature>
<evidence type="ECO:0000256" key="3">
    <source>
        <dbReference type="ARBA" id="ARBA00022692"/>
    </source>
</evidence>
<dbReference type="AlphaFoldDB" id="A0A9N8EVS2"/>
<evidence type="ECO:0000259" key="11">
    <source>
        <dbReference type="Pfam" id="PF00060"/>
    </source>
</evidence>
<sequence>MMVGLISCETLILLPLLISPSLAESLGGEKEAFELSPFIPSSASYRQDVCGRFNQFRSGEIELKNALSGLALRPIINPYHGFFHYSRETGINSTYAGLIGDLMDVLASRANFTWRDSFAVIRLPHDDLSSISWTDYLVWSVEHFDISLAKWDHTVTRMGKGVAFVEPWHDGSLILIDRRPMPREVNSIVLTNWLLPFDSLVWVLIITTVFASALVYQLLEYMNDEREERTMFQWFSDNLYLSSLNFSQNFEYAPNSLAGRIFGVSMSIWALVITATYTANLASLLVQQNTQVHVVDSIEKAIVAKWPVCTFAGSNADQVIQRRYEQAIRIPMATELQMFQALRKGECGLAVVSKDNWLTYASNQLYNPECALEWVGREIMTIQSGFAVKADSGNLCSSLIRDVFNFHLAEISDEGILDELWRKHRAVIETVNCHDQLSPDDGLSERRVLLSAPSFANNPKRSKARFLKGGGSATTASASDSTGTTNDKANSSLTVESLLGTFVLHWSTMAVAILVSALSLLVEKSRKTKPQAVDYTLERVTYRGNGPIIGMPPRMNTFVMRKTDNVKKSSGSGKEEQHPAVNNQATTLGRNLHGSSSSGEGHDNHLGELQWRRDMECKLDRLLTLESKLERLLTLAEGRSKLHDVVNDELDDEWVDEQAVTWT</sequence>
<evidence type="ECO:0000256" key="5">
    <source>
        <dbReference type="ARBA" id="ARBA00023136"/>
    </source>
</evidence>
<evidence type="ECO:0000256" key="2">
    <source>
        <dbReference type="ARBA" id="ARBA00022475"/>
    </source>
</evidence>
<dbReference type="InterPro" id="IPR052192">
    <property type="entry name" value="Insect_Ionotropic_Sensory_Rcpt"/>
</dbReference>
<feature type="chain" id="PRO_5040422633" evidence="10">
    <location>
        <begin position="24"/>
        <end position="663"/>
    </location>
</feature>
<evidence type="ECO:0000313" key="13">
    <source>
        <dbReference type="Proteomes" id="UP001153069"/>
    </source>
</evidence>
<evidence type="ECO:0000256" key="9">
    <source>
        <dbReference type="SAM" id="Phobius"/>
    </source>
</evidence>
<gene>
    <name evidence="12" type="ORF">SEMRO_1834_G300540.1</name>
</gene>
<comment type="subcellular location">
    <subcellularLocation>
        <location evidence="1">Cell membrane</location>
        <topology evidence="1">Multi-pass membrane protein</topology>
    </subcellularLocation>
</comment>
<evidence type="ECO:0000256" key="7">
    <source>
        <dbReference type="ARBA" id="ARBA00023180"/>
    </source>
</evidence>
<keyword evidence="6 12" id="KW-0675">Receptor</keyword>
<dbReference type="PANTHER" id="PTHR42643">
    <property type="entry name" value="IONOTROPIC RECEPTOR 20A-RELATED"/>
    <property type="match status" value="1"/>
</dbReference>
<feature type="domain" description="Ionotropic glutamate receptor C-terminal" evidence="11">
    <location>
        <begin position="201"/>
        <end position="504"/>
    </location>
</feature>
<dbReference type="PANTHER" id="PTHR42643:SF24">
    <property type="entry name" value="IONOTROPIC RECEPTOR 60A"/>
    <property type="match status" value="1"/>
</dbReference>
<evidence type="ECO:0000256" key="6">
    <source>
        <dbReference type="ARBA" id="ARBA00023170"/>
    </source>
</evidence>
<feature type="signal peptide" evidence="10">
    <location>
        <begin position="1"/>
        <end position="23"/>
    </location>
</feature>
<feature type="compositionally biased region" description="Polar residues" evidence="8">
    <location>
        <begin position="580"/>
        <end position="599"/>
    </location>
</feature>
<keyword evidence="7" id="KW-0325">Glycoprotein</keyword>
<dbReference type="Pfam" id="PF00060">
    <property type="entry name" value="Lig_chan"/>
    <property type="match status" value="1"/>
</dbReference>
<proteinExistence type="predicted"/>
<dbReference type="SUPFAM" id="SSF53850">
    <property type="entry name" value="Periplasmic binding protein-like II"/>
    <property type="match status" value="1"/>
</dbReference>
<accession>A0A9N8EVS2</accession>
<keyword evidence="2" id="KW-1003">Cell membrane</keyword>
<organism evidence="12 13">
    <name type="scientific">Seminavis robusta</name>
    <dbReference type="NCBI Taxonomy" id="568900"/>
    <lineage>
        <taxon>Eukaryota</taxon>
        <taxon>Sar</taxon>
        <taxon>Stramenopiles</taxon>
        <taxon>Ochrophyta</taxon>
        <taxon>Bacillariophyta</taxon>
        <taxon>Bacillariophyceae</taxon>
        <taxon>Bacillariophycidae</taxon>
        <taxon>Naviculales</taxon>
        <taxon>Naviculaceae</taxon>
        <taxon>Seminavis</taxon>
    </lineage>
</organism>
<feature type="transmembrane region" description="Helical" evidence="9">
    <location>
        <begin position="257"/>
        <end position="279"/>
    </location>
</feature>
<reference evidence="12" key="1">
    <citation type="submission" date="2020-06" db="EMBL/GenBank/DDBJ databases">
        <authorList>
            <consortium name="Plant Systems Biology data submission"/>
        </authorList>
    </citation>
    <scope>NUCLEOTIDE SEQUENCE</scope>
    <source>
        <strain evidence="12">D6</strain>
    </source>
</reference>
<keyword evidence="3 9" id="KW-0812">Transmembrane</keyword>
<evidence type="ECO:0000256" key="1">
    <source>
        <dbReference type="ARBA" id="ARBA00004651"/>
    </source>
</evidence>
<feature type="region of interest" description="Disordered" evidence="8">
    <location>
        <begin position="465"/>
        <end position="489"/>
    </location>
</feature>
<evidence type="ECO:0000256" key="4">
    <source>
        <dbReference type="ARBA" id="ARBA00022989"/>
    </source>
</evidence>
<keyword evidence="10" id="KW-0732">Signal</keyword>
<dbReference type="SUPFAM" id="SSF81324">
    <property type="entry name" value="Voltage-gated potassium channels"/>
    <property type="match status" value="1"/>
</dbReference>
<evidence type="ECO:0000256" key="8">
    <source>
        <dbReference type="SAM" id="MobiDB-lite"/>
    </source>
</evidence>
<dbReference type="EMBL" id="CAICTM010001832">
    <property type="protein sequence ID" value="CAB9526471.1"/>
    <property type="molecule type" value="Genomic_DNA"/>
</dbReference>
<keyword evidence="13" id="KW-1185">Reference proteome</keyword>
<dbReference type="InterPro" id="IPR001320">
    <property type="entry name" value="Iontro_rcpt_C"/>
</dbReference>
<comment type="caution">
    <text evidence="12">The sequence shown here is derived from an EMBL/GenBank/DDBJ whole genome shotgun (WGS) entry which is preliminary data.</text>
</comment>
<feature type="region of interest" description="Disordered" evidence="8">
    <location>
        <begin position="565"/>
        <end position="605"/>
    </location>
</feature>